<dbReference type="OrthoDB" id="9815116at2"/>
<evidence type="ECO:0000313" key="2">
    <source>
        <dbReference type="EMBL" id="SET49681.1"/>
    </source>
</evidence>
<protein>
    <submittedName>
        <fullName evidence="2">Chromosome partitioning protein</fullName>
    </submittedName>
</protein>
<dbReference type="InterPro" id="IPR027417">
    <property type="entry name" value="P-loop_NTPase"/>
</dbReference>
<accession>A0A1I0EWC4</accession>
<feature type="domain" description="AAA" evidence="1">
    <location>
        <begin position="13"/>
        <end position="178"/>
    </location>
</feature>
<name>A0A1I0EWC4_9BACI</name>
<dbReference type="CDD" id="cd02042">
    <property type="entry name" value="ParAB_family"/>
    <property type="match status" value="1"/>
</dbReference>
<evidence type="ECO:0000313" key="3">
    <source>
        <dbReference type="Proteomes" id="UP000199095"/>
    </source>
</evidence>
<organism evidence="2 3">
    <name type="scientific">Salinibacillus kushneri</name>
    <dbReference type="NCBI Taxonomy" id="237682"/>
    <lineage>
        <taxon>Bacteria</taxon>
        <taxon>Bacillati</taxon>
        <taxon>Bacillota</taxon>
        <taxon>Bacilli</taxon>
        <taxon>Bacillales</taxon>
        <taxon>Bacillaceae</taxon>
        <taxon>Salinibacillus</taxon>
    </lineage>
</organism>
<evidence type="ECO:0000259" key="1">
    <source>
        <dbReference type="Pfam" id="PF13614"/>
    </source>
</evidence>
<dbReference type="Pfam" id="PF13614">
    <property type="entry name" value="AAA_31"/>
    <property type="match status" value="1"/>
</dbReference>
<sequence>MRDNDGYDHYLWKSKGGVRKSTTSATTAFLLSQKGYKVLAIDMDSQANMVQMIANTDDLLQYEKRTIKEGMEEEDVRPYVLAATDNLHFIPADDYLVLVNEDRNIIRLKKALEPIQEYYDFIVIDTPPSLSKQTVNALMVSDYVVVMFQTEKLPYNALPRFMDSIEGAKQAGNQKLEIAGILPTLTDGRRNDGKELLQLVQEEYGELVFKTVLPRNAKISRLSVYGFFDNPELNDATKHHAKFLEELLNYVRVKEK</sequence>
<dbReference type="SUPFAM" id="SSF52540">
    <property type="entry name" value="P-loop containing nucleoside triphosphate hydrolases"/>
    <property type="match status" value="1"/>
</dbReference>
<dbReference type="PANTHER" id="PTHR13696">
    <property type="entry name" value="P-LOOP CONTAINING NUCLEOSIDE TRIPHOSPHATE HYDROLASE"/>
    <property type="match status" value="1"/>
</dbReference>
<dbReference type="InterPro" id="IPR050678">
    <property type="entry name" value="DNA_Partitioning_ATPase"/>
</dbReference>
<dbReference type="PANTHER" id="PTHR13696:SF99">
    <property type="entry name" value="COBYRINIC ACID AC-DIAMIDE SYNTHASE"/>
    <property type="match status" value="1"/>
</dbReference>
<gene>
    <name evidence="2" type="ORF">SAMN05421676_105102</name>
</gene>
<dbReference type="STRING" id="237682.SAMN05421676_105102"/>
<dbReference type="InterPro" id="IPR025669">
    <property type="entry name" value="AAA_dom"/>
</dbReference>
<keyword evidence="3" id="KW-1185">Reference proteome</keyword>
<proteinExistence type="predicted"/>
<dbReference type="EMBL" id="FOHJ01000005">
    <property type="protein sequence ID" value="SET49681.1"/>
    <property type="molecule type" value="Genomic_DNA"/>
</dbReference>
<dbReference type="Gene3D" id="3.40.50.300">
    <property type="entry name" value="P-loop containing nucleotide triphosphate hydrolases"/>
    <property type="match status" value="1"/>
</dbReference>
<dbReference type="AlphaFoldDB" id="A0A1I0EWC4"/>
<dbReference type="RefSeq" id="WP_093134338.1">
    <property type="nucleotide sequence ID" value="NZ_FOHJ01000005.1"/>
</dbReference>
<reference evidence="3" key="1">
    <citation type="submission" date="2016-10" db="EMBL/GenBank/DDBJ databases">
        <authorList>
            <person name="Varghese N."/>
            <person name="Submissions S."/>
        </authorList>
    </citation>
    <scope>NUCLEOTIDE SEQUENCE [LARGE SCALE GENOMIC DNA]</scope>
    <source>
        <strain evidence="3">CGMCC 1.3566</strain>
    </source>
</reference>
<dbReference type="Proteomes" id="UP000199095">
    <property type="component" value="Unassembled WGS sequence"/>
</dbReference>